<accession>A0A7J7JWI5</accession>
<comment type="caution">
    <text evidence="9">The sequence shown here is derived from an EMBL/GenBank/DDBJ whole genome shotgun (WGS) entry which is preliminary data.</text>
</comment>
<keyword evidence="6" id="KW-0539">Nucleus</keyword>
<dbReference type="OrthoDB" id="414546at2759"/>
<proteinExistence type="inferred from homology"/>
<feature type="region of interest" description="Disordered" evidence="7">
    <location>
        <begin position="354"/>
        <end position="375"/>
    </location>
</feature>
<dbReference type="Proteomes" id="UP000593567">
    <property type="component" value="Unassembled WGS sequence"/>
</dbReference>
<gene>
    <name evidence="9" type="ORF">EB796_010910</name>
</gene>
<dbReference type="Gene3D" id="1.25.40.180">
    <property type="match status" value="2"/>
</dbReference>
<dbReference type="PANTHER" id="PTHR12626:SF0">
    <property type="entry name" value="PROGRAMMED CELL DEATH PROTEIN 4"/>
    <property type="match status" value="1"/>
</dbReference>
<evidence type="ECO:0000256" key="1">
    <source>
        <dbReference type="ARBA" id="ARBA00004496"/>
    </source>
</evidence>
<name>A0A7J7JWI5_BUGNE</name>
<evidence type="ECO:0000256" key="2">
    <source>
        <dbReference type="ARBA" id="ARBA00005497"/>
    </source>
</evidence>
<evidence type="ECO:0000256" key="3">
    <source>
        <dbReference type="ARBA" id="ARBA00014414"/>
    </source>
</evidence>
<protein>
    <recommendedName>
        <fullName evidence="3">Programmed cell death protein 4</fullName>
    </recommendedName>
</protein>
<dbReference type="InterPro" id="IPR003891">
    <property type="entry name" value="Initiation_fac_eIF4g_MI"/>
</dbReference>
<dbReference type="GO" id="GO:0045892">
    <property type="term" value="P:negative regulation of DNA-templated transcription"/>
    <property type="evidence" value="ECO:0007669"/>
    <property type="project" value="InterPro"/>
</dbReference>
<comment type="subcellular location">
    <subcellularLocation>
        <location evidence="1">Cytoplasm</location>
    </subcellularLocation>
</comment>
<comment type="similarity">
    <text evidence="2">Belongs to the PDCD4 family.</text>
</comment>
<evidence type="ECO:0000256" key="4">
    <source>
        <dbReference type="ARBA" id="ARBA00022490"/>
    </source>
</evidence>
<sequence length="375" mass="41578">MLGGAGGKGVWGKLGDELGVDAFTTDIHDPNYDSDGQQIRNMVTTLDEYRLKSVRPEITEDQYKQFLEEMFHEYFEHGDTIEVIESIKELKLNDKLLQKTVQVLINLALDRKATVRELSSVLISDMYGSLLSQDVISKSFAGILSDLPDLTIDAPEAPTVVGQFMARAVADDCLPPKFVSSFKGAVESSEAMVALEKAEVLLSLKHGIVRLDNVWGVGGGIRPVKTLMKKMVLLLKEYLSSGDVKEAIRCLLDLEVPHFHHELVYELLILVIESGKENTSTAMSMLLKALCEACYITTDQMTQGFVRVLDNLSDIQLDSPQAFATFDNFADVCFNQGFLPNRVLKELPGRGRKRYVSEGDGGRLKENGRNGHISS</sequence>
<dbReference type="Pfam" id="PF02847">
    <property type="entry name" value="MA3"/>
    <property type="match status" value="2"/>
</dbReference>
<organism evidence="9 10">
    <name type="scientific">Bugula neritina</name>
    <name type="common">Brown bryozoan</name>
    <name type="synonym">Sertularia neritina</name>
    <dbReference type="NCBI Taxonomy" id="10212"/>
    <lineage>
        <taxon>Eukaryota</taxon>
        <taxon>Metazoa</taxon>
        <taxon>Spiralia</taxon>
        <taxon>Lophotrochozoa</taxon>
        <taxon>Bryozoa</taxon>
        <taxon>Gymnolaemata</taxon>
        <taxon>Cheilostomatida</taxon>
        <taxon>Flustrina</taxon>
        <taxon>Buguloidea</taxon>
        <taxon>Bugulidae</taxon>
        <taxon>Bugula</taxon>
    </lineage>
</organism>
<dbReference type="AlphaFoldDB" id="A0A7J7JWI5"/>
<feature type="domain" description="MI" evidence="8">
    <location>
        <begin position="226"/>
        <end position="349"/>
    </location>
</feature>
<evidence type="ECO:0000256" key="7">
    <source>
        <dbReference type="SAM" id="MobiDB-lite"/>
    </source>
</evidence>
<evidence type="ECO:0000313" key="10">
    <source>
        <dbReference type="Proteomes" id="UP000593567"/>
    </source>
</evidence>
<dbReference type="GO" id="GO:0005829">
    <property type="term" value="C:cytosol"/>
    <property type="evidence" value="ECO:0007669"/>
    <property type="project" value="TreeGrafter"/>
</dbReference>
<dbReference type="FunFam" id="1.25.40.180:FF:000008">
    <property type="entry name" value="Programmed cell death protein 4"/>
    <property type="match status" value="1"/>
</dbReference>
<evidence type="ECO:0000256" key="6">
    <source>
        <dbReference type="ARBA" id="ARBA00023242"/>
    </source>
</evidence>
<reference evidence="9" key="1">
    <citation type="submission" date="2020-06" db="EMBL/GenBank/DDBJ databases">
        <title>Draft genome of Bugula neritina, a colonial animal packing powerful symbionts and potential medicines.</title>
        <authorList>
            <person name="Rayko M."/>
        </authorList>
    </citation>
    <scope>NUCLEOTIDE SEQUENCE [LARGE SCALE GENOMIC DNA]</scope>
    <source>
        <strain evidence="9">Kwan_BN1</strain>
    </source>
</reference>
<evidence type="ECO:0000313" key="9">
    <source>
        <dbReference type="EMBL" id="KAF6030789.1"/>
    </source>
</evidence>
<feature type="compositionally biased region" description="Basic and acidic residues" evidence="7">
    <location>
        <begin position="354"/>
        <end position="369"/>
    </location>
</feature>
<evidence type="ECO:0000259" key="8">
    <source>
        <dbReference type="PROSITE" id="PS51366"/>
    </source>
</evidence>
<evidence type="ECO:0000256" key="5">
    <source>
        <dbReference type="ARBA" id="ARBA00022737"/>
    </source>
</evidence>
<dbReference type="InterPro" id="IPR016024">
    <property type="entry name" value="ARM-type_fold"/>
</dbReference>
<dbReference type="InterPro" id="IPR039778">
    <property type="entry name" value="PDCD4"/>
</dbReference>
<dbReference type="PANTHER" id="PTHR12626">
    <property type="entry name" value="PROGRAMMED CELL DEATH 4"/>
    <property type="match status" value="1"/>
</dbReference>
<dbReference type="PROSITE" id="PS51366">
    <property type="entry name" value="MI"/>
    <property type="match status" value="2"/>
</dbReference>
<keyword evidence="4" id="KW-0963">Cytoplasm</keyword>
<dbReference type="GO" id="GO:0005634">
    <property type="term" value="C:nucleus"/>
    <property type="evidence" value="ECO:0007669"/>
    <property type="project" value="TreeGrafter"/>
</dbReference>
<keyword evidence="10" id="KW-1185">Reference proteome</keyword>
<dbReference type="FunFam" id="1.25.40.180:FF:000009">
    <property type="entry name" value="programmed cell death protein 4"/>
    <property type="match status" value="1"/>
</dbReference>
<dbReference type="EMBL" id="VXIV02001672">
    <property type="protein sequence ID" value="KAF6030789.1"/>
    <property type="molecule type" value="Genomic_DNA"/>
</dbReference>
<feature type="domain" description="MI" evidence="8">
    <location>
        <begin position="62"/>
        <end position="184"/>
    </location>
</feature>
<dbReference type="SMART" id="SM00544">
    <property type="entry name" value="MA3"/>
    <property type="match status" value="2"/>
</dbReference>
<dbReference type="SUPFAM" id="SSF48371">
    <property type="entry name" value="ARM repeat"/>
    <property type="match status" value="2"/>
</dbReference>
<keyword evidence="5" id="KW-0677">Repeat</keyword>